<keyword evidence="2" id="KW-0418">Kinase</keyword>
<dbReference type="InterPro" id="IPR002192">
    <property type="entry name" value="PPDK_AMP/ATP-bd"/>
</dbReference>
<dbReference type="PANTHER" id="PTHR43615">
    <property type="entry name" value="PHOSPHOENOLPYRUVATE SYNTHASE-RELATED"/>
    <property type="match status" value="1"/>
</dbReference>
<comment type="caution">
    <text evidence="2">The sequence shown here is derived from an EMBL/GenBank/DDBJ whole genome shotgun (WGS) entry which is preliminary data.</text>
</comment>
<protein>
    <submittedName>
        <fullName evidence="2">Pyruvate phosphate dikinase-like enzyme</fullName>
    </submittedName>
</protein>
<dbReference type="InterPro" id="IPR051549">
    <property type="entry name" value="PEP_Utilizing_Enz"/>
</dbReference>
<dbReference type="GO" id="GO:0005524">
    <property type="term" value="F:ATP binding"/>
    <property type="evidence" value="ECO:0007669"/>
    <property type="project" value="InterPro"/>
</dbReference>
<dbReference type="Proteomes" id="UP000271683">
    <property type="component" value="Unassembled WGS sequence"/>
</dbReference>
<dbReference type="Pfam" id="PF01326">
    <property type="entry name" value="PPDK_N"/>
    <property type="match status" value="1"/>
</dbReference>
<dbReference type="EMBL" id="RJKL01000001">
    <property type="protein sequence ID" value="ROP33992.1"/>
    <property type="molecule type" value="Genomic_DNA"/>
</dbReference>
<dbReference type="PANTHER" id="PTHR43615:SF1">
    <property type="entry name" value="PPDK_N DOMAIN-CONTAINING PROTEIN"/>
    <property type="match status" value="1"/>
</dbReference>
<reference evidence="2 3" key="1">
    <citation type="submission" date="2018-11" db="EMBL/GenBank/DDBJ databases">
        <title>Sequencing the genomes of 1000 actinobacteria strains.</title>
        <authorList>
            <person name="Klenk H.-P."/>
        </authorList>
    </citation>
    <scope>NUCLEOTIDE SEQUENCE [LARGE SCALE GENOMIC DNA]</scope>
    <source>
        <strain evidence="2 3">DSM 43634</strain>
    </source>
</reference>
<proteinExistence type="predicted"/>
<evidence type="ECO:0000313" key="3">
    <source>
        <dbReference type="Proteomes" id="UP000271683"/>
    </source>
</evidence>
<dbReference type="InterPro" id="IPR013815">
    <property type="entry name" value="ATP_grasp_subdomain_1"/>
</dbReference>
<evidence type="ECO:0000259" key="1">
    <source>
        <dbReference type="Pfam" id="PF01326"/>
    </source>
</evidence>
<sequence>MDTLTSQDYQAPPALVGERLTVEAFEQLAGTLSGHRFVKVVVDRPAGVIHFIDNNRYAFHAYYIAEHILHIPREELEANVDQYNHAFYADPDRRLYLGLLSMHAREDDTGTRRFLCLETVEVDTMSTEMLRYFYAFVADRIDPGLPLLFKPATHRQELQLSDVPATEMPRISAHEIFSAAPFVALQPGVAQGRLRAFRDEDAYRRADPPLQWYDIIAMDRVPDDIPRLAGIINAQHTTPLSHTNVLAAGWAIPNAIQLDAFGRIDSAGLDGTWVRYEVVASADAIALTPIERPDDLDRRPAWVAQQVTVEEPEVHLSPIAGLDEIRAGDRYRYGTKAANLGELHHVLSHGSERLLGFYRTPRPPRRDLLGYLQKLLDVPGPAGLAQAANRLLRELVWVPRGIALPFSLQREFLESSPAIQQTIGKLKMALELDAREVESLCLELQRLVRRTRVPDSIRSRVDDALVTHLGGVASFVVRSSSNAEDLAGFSAAGIYESVNHVTTADHVMDSLKTVWASLLSPRSVRLRQQAGISLDDSYMGVVIQEEVASTMGGVMVTTNPLTPADFRNVYLNVSTRSVTDVVAGSHAPMQYLFNTVEGGGRTVSLGDAERDLPEAGRARLQRLAVAGRLLQAHFSPDYTFSAPVDIEWVADDDRIAIVQLRPYSA</sequence>
<gene>
    <name evidence="2" type="ORF">EDD30_7056</name>
</gene>
<organism evidence="2 3">
    <name type="scientific">Couchioplanes caeruleus</name>
    <dbReference type="NCBI Taxonomy" id="56438"/>
    <lineage>
        <taxon>Bacteria</taxon>
        <taxon>Bacillati</taxon>
        <taxon>Actinomycetota</taxon>
        <taxon>Actinomycetes</taxon>
        <taxon>Micromonosporales</taxon>
        <taxon>Micromonosporaceae</taxon>
        <taxon>Couchioplanes</taxon>
    </lineage>
</organism>
<name>A0A3N1GUZ1_9ACTN</name>
<dbReference type="GO" id="GO:0016301">
    <property type="term" value="F:kinase activity"/>
    <property type="evidence" value="ECO:0007669"/>
    <property type="project" value="UniProtKB-KW"/>
</dbReference>
<dbReference type="AlphaFoldDB" id="A0A3N1GUZ1"/>
<evidence type="ECO:0000313" key="2">
    <source>
        <dbReference type="EMBL" id="ROP33992.1"/>
    </source>
</evidence>
<dbReference type="Gene3D" id="3.30.1490.20">
    <property type="entry name" value="ATP-grasp fold, A domain"/>
    <property type="match status" value="1"/>
</dbReference>
<accession>A0A3N1GUZ1</accession>
<keyword evidence="2" id="KW-0808">Transferase</keyword>
<feature type="domain" description="Pyruvate phosphate dikinase AMP/ATP-binding" evidence="1">
    <location>
        <begin position="394"/>
        <end position="663"/>
    </location>
</feature>
<dbReference type="SUPFAM" id="SSF56059">
    <property type="entry name" value="Glutathione synthetase ATP-binding domain-like"/>
    <property type="match status" value="1"/>
</dbReference>
<dbReference type="Gene3D" id="3.30.470.20">
    <property type="entry name" value="ATP-grasp fold, B domain"/>
    <property type="match status" value="1"/>
</dbReference>
<keyword evidence="2" id="KW-0670">Pyruvate</keyword>
<dbReference type="RefSeq" id="WP_211277743.1">
    <property type="nucleotide sequence ID" value="NZ_RJKL01000001.1"/>
</dbReference>